<dbReference type="SUPFAM" id="SSF51735">
    <property type="entry name" value="NAD(P)-binding Rossmann-fold domains"/>
    <property type="match status" value="1"/>
</dbReference>
<gene>
    <name evidence="6" type="ORF">KEU06_25910</name>
</gene>
<proteinExistence type="inferred from homology"/>
<keyword evidence="5" id="KW-0753">Steroid metabolism</keyword>
<dbReference type="GO" id="GO:0016491">
    <property type="term" value="F:oxidoreductase activity"/>
    <property type="evidence" value="ECO:0007669"/>
    <property type="project" value="UniProtKB-KW"/>
</dbReference>
<dbReference type="InterPro" id="IPR002347">
    <property type="entry name" value="SDR_fam"/>
</dbReference>
<dbReference type="InterPro" id="IPR036291">
    <property type="entry name" value="NAD(P)-bd_dom_sf"/>
</dbReference>
<evidence type="ECO:0000313" key="6">
    <source>
        <dbReference type="EMBL" id="MBS3652046.1"/>
    </source>
</evidence>
<evidence type="ECO:0000256" key="1">
    <source>
        <dbReference type="ARBA" id="ARBA00006484"/>
    </source>
</evidence>
<keyword evidence="3" id="KW-0520">NAD</keyword>
<keyword evidence="2" id="KW-0560">Oxidoreductase</keyword>
<dbReference type="GO" id="GO:0008202">
    <property type="term" value="P:steroid metabolic process"/>
    <property type="evidence" value="ECO:0007669"/>
    <property type="project" value="UniProtKB-KW"/>
</dbReference>
<dbReference type="PANTHER" id="PTHR43180:SF28">
    <property type="entry name" value="NAD(P)-BINDING ROSSMANN-FOLD SUPERFAMILY PROTEIN"/>
    <property type="match status" value="1"/>
</dbReference>
<evidence type="ECO:0000313" key="7">
    <source>
        <dbReference type="Proteomes" id="UP000680348"/>
    </source>
</evidence>
<organism evidence="6 7">
    <name type="scientific">Pseudaminobacter soli</name>
    <name type="common">ex Zhang et al. 2022</name>
    <dbReference type="NCBI Taxonomy" id="2831468"/>
    <lineage>
        <taxon>Bacteria</taxon>
        <taxon>Pseudomonadati</taxon>
        <taxon>Pseudomonadota</taxon>
        <taxon>Alphaproteobacteria</taxon>
        <taxon>Hyphomicrobiales</taxon>
        <taxon>Phyllobacteriaceae</taxon>
        <taxon>Pseudaminobacter</taxon>
    </lineage>
</organism>
<evidence type="ECO:0000256" key="4">
    <source>
        <dbReference type="ARBA" id="ARBA00023098"/>
    </source>
</evidence>
<dbReference type="EMBL" id="JAGWCR010000018">
    <property type="protein sequence ID" value="MBS3652046.1"/>
    <property type="molecule type" value="Genomic_DNA"/>
</dbReference>
<dbReference type="Gene3D" id="3.40.50.720">
    <property type="entry name" value="NAD(P)-binding Rossmann-like Domain"/>
    <property type="match status" value="1"/>
</dbReference>
<evidence type="ECO:0000256" key="2">
    <source>
        <dbReference type="ARBA" id="ARBA00023002"/>
    </source>
</evidence>
<dbReference type="PRINTS" id="PR00081">
    <property type="entry name" value="GDHRDH"/>
</dbReference>
<reference evidence="6" key="1">
    <citation type="submission" date="2021-04" db="EMBL/GenBank/DDBJ databases">
        <title>Pseudaminobacter soli sp. nov., isolated from paddy soil contaminated by heavy metals.</title>
        <authorList>
            <person name="Zhang K."/>
        </authorList>
    </citation>
    <scope>NUCLEOTIDE SEQUENCE</scope>
    <source>
        <strain evidence="6">19-2017</strain>
    </source>
</reference>
<keyword evidence="7" id="KW-1185">Reference proteome</keyword>
<dbReference type="PANTHER" id="PTHR43180">
    <property type="entry name" value="3-OXOACYL-(ACYL-CARRIER-PROTEIN) REDUCTASE (AFU_ORTHOLOGUE AFUA_6G11210)"/>
    <property type="match status" value="1"/>
</dbReference>
<keyword evidence="4" id="KW-0443">Lipid metabolism</keyword>
<dbReference type="Proteomes" id="UP000680348">
    <property type="component" value="Unassembled WGS sequence"/>
</dbReference>
<sequence>MAGRLDGKVAIISGGVSGMGLAATELFVAEGARVVVADIQDEKGRALEQRFAGKVRFSLCDVREEADFVAAVVQAVDGFGGLDVMYHNAGAVGDYGGVDDISVEGWDDTQHLLLRSTMLALKVAVAPMKTRGKGSIILTSSAAPFSLGGSGPYAYSVAKAGVVAAGRYAALALGQYRIRVNTIVPGAVPTSIWSGHVGGDADMGDRLALDRERFSRMQPLPQVGEARNIADAALFLASEASDFVTGVALPVDGGLCLYRAPEATANGQRGAVQDAAAKL</sequence>
<evidence type="ECO:0000256" key="5">
    <source>
        <dbReference type="ARBA" id="ARBA00023221"/>
    </source>
</evidence>
<protein>
    <submittedName>
        <fullName evidence="6">SDR family oxidoreductase</fullName>
    </submittedName>
</protein>
<comment type="similarity">
    <text evidence="1">Belongs to the short-chain dehydrogenases/reductases (SDR) family.</text>
</comment>
<dbReference type="RefSeq" id="WP_188257603.1">
    <property type="nucleotide sequence ID" value="NZ_JABVCF010000018.1"/>
</dbReference>
<evidence type="ECO:0000256" key="3">
    <source>
        <dbReference type="ARBA" id="ARBA00023027"/>
    </source>
</evidence>
<comment type="caution">
    <text evidence="6">The sequence shown here is derived from an EMBL/GenBank/DDBJ whole genome shotgun (WGS) entry which is preliminary data.</text>
</comment>
<name>A0A942E6X6_9HYPH</name>
<dbReference type="Pfam" id="PF13561">
    <property type="entry name" value="adh_short_C2"/>
    <property type="match status" value="1"/>
</dbReference>
<accession>A0A942E6X6</accession>
<dbReference type="AlphaFoldDB" id="A0A942E6X6"/>
<dbReference type="FunFam" id="3.40.50.720:FF:000084">
    <property type="entry name" value="Short-chain dehydrogenase reductase"/>
    <property type="match status" value="1"/>
</dbReference>